<dbReference type="EMBL" id="PDOE01000009">
    <property type="protein sequence ID" value="RKL66044.1"/>
    <property type="molecule type" value="Genomic_DNA"/>
</dbReference>
<dbReference type="RefSeq" id="WP_110938116.1">
    <property type="nucleotide sequence ID" value="NZ_KZ614147.1"/>
</dbReference>
<dbReference type="Proteomes" id="UP000281498">
    <property type="component" value="Unassembled WGS sequence"/>
</dbReference>
<protein>
    <recommendedName>
        <fullName evidence="1">Regulatory protein YycH-like domain-containing protein</fullName>
    </recommendedName>
</protein>
<dbReference type="AlphaFoldDB" id="A0A3A9JYS0"/>
<reference evidence="2 3" key="1">
    <citation type="submission" date="2017-10" db="EMBL/GenBank/DDBJ databases">
        <title>Bacillus sp. nov., a halophilic bacterium isolated from a Keqin Lake.</title>
        <authorList>
            <person name="Wang H."/>
        </authorList>
    </citation>
    <scope>NUCLEOTIDE SEQUENCE [LARGE SCALE GENOMIC DNA]</scope>
    <source>
        <strain evidence="2 3">KCTC 13187</strain>
    </source>
</reference>
<dbReference type="InterPro" id="IPR042274">
    <property type="entry name" value="YycH/YycI_2"/>
</dbReference>
<dbReference type="InterPro" id="IPR018604">
    <property type="entry name" value="YycI-like"/>
</dbReference>
<evidence type="ECO:0000313" key="2">
    <source>
        <dbReference type="EMBL" id="RKL66044.1"/>
    </source>
</evidence>
<name>A0A3A9JYS0_9BACI</name>
<dbReference type="OrthoDB" id="2388036at2"/>
<evidence type="ECO:0000259" key="1">
    <source>
        <dbReference type="Pfam" id="PF09648"/>
    </source>
</evidence>
<keyword evidence="3" id="KW-1185">Reference proteome</keyword>
<accession>A0A3A9JYS0</accession>
<organism evidence="2 3">
    <name type="scientific">Salipaludibacillus neizhouensis</name>
    <dbReference type="NCBI Taxonomy" id="885475"/>
    <lineage>
        <taxon>Bacteria</taxon>
        <taxon>Bacillati</taxon>
        <taxon>Bacillota</taxon>
        <taxon>Bacilli</taxon>
        <taxon>Bacillales</taxon>
        <taxon>Bacillaceae</taxon>
    </lineage>
</organism>
<comment type="caution">
    <text evidence="2">The sequence shown here is derived from an EMBL/GenBank/DDBJ whole genome shotgun (WGS) entry which is preliminary data.</text>
</comment>
<dbReference type="Pfam" id="PF09648">
    <property type="entry name" value="YycI"/>
    <property type="match status" value="1"/>
</dbReference>
<dbReference type="Gene3D" id="3.30.310.160">
    <property type="entry name" value="YycH protein, domain 2"/>
    <property type="match status" value="1"/>
</dbReference>
<evidence type="ECO:0000313" key="3">
    <source>
        <dbReference type="Proteomes" id="UP000281498"/>
    </source>
</evidence>
<gene>
    <name evidence="2" type="ORF">CR203_17270</name>
</gene>
<feature type="domain" description="Regulatory protein YycH-like" evidence="1">
    <location>
        <begin position="39"/>
        <end position="254"/>
    </location>
</feature>
<proteinExistence type="predicted"/>
<sequence length="266" mass="30662">MDWSKAKTIFIITFLCLNAFLGYQLYEKETQNYSVAPEASSLQERLIQQRVEIIDDNPEETVQGAPISGTYRTFDESFLEENLEDQEADLLNSTTIYSVLENPYKIVDANIDASVEAFLTRHVYNGEEYDFAVYNEEEGKIGLYQTYEGRKIDDYEGDNHHLILDISEDNNVESYTQTYMNIRDQEEDRKQELLSLYKAVEQVLDASLLSVGTIIEDSELGYYNYNLGEGQRQSQMYAPVWRIKAKDQVYYVDALEGGLVEVEPTS</sequence>
<dbReference type="GO" id="GO:0016020">
    <property type="term" value="C:membrane"/>
    <property type="evidence" value="ECO:0007669"/>
    <property type="project" value="InterPro"/>
</dbReference>